<organism evidence="2 3">
    <name type="scientific">Tilletia horrida</name>
    <dbReference type="NCBI Taxonomy" id="155126"/>
    <lineage>
        <taxon>Eukaryota</taxon>
        <taxon>Fungi</taxon>
        <taxon>Dikarya</taxon>
        <taxon>Basidiomycota</taxon>
        <taxon>Ustilaginomycotina</taxon>
        <taxon>Exobasidiomycetes</taxon>
        <taxon>Tilletiales</taxon>
        <taxon>Tilletiaceae</taxon>
        <taxon>Tilletia</taxon>
    </lineage>
</organism>
<feature type="compositionally biased region" description="Low complexity" evidence="1">
    <location>
        <begin position="123"/>
        <end position="136"/>
    </location>
</feature>
<protein>
    <submittedName>
        <fullName evidence="2">Uncharacterized protein</fullName>
    </submittedName>
</protein>
<evidence type="ECO:0000256" key="1">
    <source>
        <dbReference type="SAM" id="MobiDB-lite"/>
    </source>
</evidence>
<evidence type="ECO:0000313" key="3">
    <source>
        <dbReference type="Proteomes" id="UP001176521"/>
    </source>
</evidence>
<sequence>MIPSVRPPDGLVTCAASSARQGANIGSALALGPFESMTRSRSSSHKVAAGRWSRLHRIHELAGRVGEERERSLSSAAAAAAPVDLCTTAAGASATRSSGTDSSAYSLSRRSSLIRSRGRRIRPSSSSTSTAESNRPGINFVATLPTTTGTQAGSSPSAPASAAGNSALLSGTAATLGGASHRAGAATRSIASLVEELRARAMPASGAAVAAAQPAPSSQSTAIAAPSTSRNSEFNTALVRHVSALRAAGPRAEAVASRLVHARSLPVACAQGGA</sequence>
<keyword evidence="3" id="KW-1185">Reference proteome</keyword>
<dbReference type="Proteomes" id="UP001176521">
    <property type="component" value="Unassembled WGS sequence"/>
</dbReference>
<feature type="compositionally biased region" description="Low complexity" evidence="1">
    <location>
        <begin position="152"/>
        <end position="164"/>
    </location>
</feature>
<proteinExistence type="predicted"/>
<feature type="compositionally biased region" description="Low complexity" evidence="1">
    <location>
        <begin position="210"/>
        <end position="229"/>
    </location>
</feature>
<feature type="region of interest" description="Disordered" evidence="1">
    <location>
        <begin position="90"/>
        <end position="164"/>
    </location>
</feature>
<evidence type="ECO:0000313" key="2">
    <source>
        <dbReference type="EMBL" id="KAK0529566.1"/>
    </source>
</evidence>
<reference evidence="2" key="1">
    <citation type="journal article" date="2023" name="PhytoFront">
        <title>Draft Genome Resources of Seven Strains of Tilletia horrida, Causal Agent of Kernel Smut of Rice.</title>
        <authorList>
            <person name="Khanal S."/>
            <person name="Antony Babu S."/>
            <person name="Zhou X.G."/>
        </authorList>
    </citation>
    <scope>NUCLEOTIDE SEQUENCE</scope>
    <source>
        <strain evidence="2">TX3</strain>
    </source>
</reference>
<feature type="region of interest" description="Disordered" evidence="1">
    <location>
        <begin position="210"/>
        <end position="230"/>
    </location>
</feature>
<comment type="caution">
    <text evidence="2">The sequence shown here is derived from an EMBL/GenBank/DDBJ whole genome shotgun (WGS) entry which is preliminary data.</text>
</comment>
<gene>
    <name evidence="2" type="ORF">OC842_004193</name>
</gene>
<dbReference type="AlphaFoldDB" id="A0AAN6JJI4"/>
<feature type="compositionally biased region" description="Low complexity" evidence="1">
    <location>
        <begin position="90"/>
        <end position="115"/>
    </location>
</feature>
<name>A0AAN6JJI4_9BASI</name>
<accession>A0AAN6JJI4</accession>
<dbReference type="EMBL" id="JAPDMQ010000239">
    <property type="protein sequence ID" value="KAK0529566.1"/>
    <property type="molecule type" value="Genomic_DNA"/>
</dbReference>